<dbReference type="Proteomes" id="UP000216339">
    <property type="component" value="Unassembled WGS sequence"/>
</dbReference>
<reference evidence="3 4" key="1">
    <citation type="submission" date="2016-11" db="EMBL/GenBank/DDBJ databases">
        <title>Study of marine rhodopsin-containing bacteria.</title>
        <authorList>
            <person name="Yoshizawa S."/>
            <person name="Kumagai Y."/>
            <person name="Kogure K."/>
        </authorList>
    </citation>
    <scope>NUCLEOTIDE SEQUENCE [LARGE SCALE GENOMIC DNA]</scope>
    <source>
        <strain evidence="3 4">SAORIC-28</strain>
    </source>
</reference>
<keyword evidence="4" id="KW-1185">Reference proteome</keyword>
<dbReference type="InterPro" id="IPR002347">
    <property type="entry name" value="SDR_fam"/>
</dbReference>
<dbReference type="PRINTS" id="PR00081">
    <property type="entry name" value="GDHRDH"/>
</dbReference>
<comment type="caution">
    <text evidence="3">The sequence shown here is derived from an EMBL/GenBank/DDBJ whole genome shotgun (WGS) entry which is preliminary data.</text>
</comment>
<dbReference type="Pfam" id="PF13561">
    <property type="entry name" value="adh_short_C2"/>
    <property type="match status" value="1"/>
</dbReference>
<name>A0A271IVX2_9BACT</name>
<dbReference type="EMBL" id="MQWD01000001">
    <property type="protein sequence ID" value="PAP75396.1"/>
    <property type="molecule type" value="Genomic_DNA"/>
</dbReference>
<sequence length="253" mass="26433">MSSPFSLEDKRALVTGASRGIGQGIAVALAEAGADVVCASTRRAGTDETAEAVRQRGRRAWQLEADLSDREAAAALAEAAEAEAGPIDILVNNAGTIRRHPAVDFPMADWEFVLRTNLDATFVLCQAVGRGMVERGRGKIVNVASLLSFQGGVTVPAYTASKHAVAGLTKALANEWAPSGVTVNAIAPGYIATDNTQALQDNEARSRQILERIPAGRWGDPADLGGAAVFLASPASDYVNGHVLVVDGGWMAR</sequence>
<evidence type="ECO:0000313" key="3">
    <source>
        <dbReference type="EMBL" id="PAP75396.1"/>
    </source>
</evidence>
<dbReference type="FunFam" id="3.40.50.720:FF:000084">
    <property type="entry name" value="Short-chain dehydrogenase reductase"/>
    <property type="match status" value="1"/>
</dbReference>
<dbReference type="NCBIfam" id="NF005559">
    <property type="entry name" value="PRK07231.1"/>
    <property type="match status" value="1"/>
</dbReference>
<dbReference type="InterPro" id="IPR036291">
    <property type="entry name" value="NAD(P)-bd_dom_sf"/>
</dbReference>
<gene>
    <name evidence="3" type="ORF">BSZ37_02510</name>
</gene>
<dbReference type="PROSITE" id="PS00061">
    <property type="entry name" value="ADH_SHORT"/>
    <property type="match status" value="1"/>
</dbReference>
<comment type="similarity">
    <text evidence="1">Belongs to the short-chain dehydrogenases/reductases (SDR) family.</text>
</comment>
<dbReference type="OrthoDB" id="9788235at2"/>
<dbReference type="GO" id="GO:0051287">
    <property type="term" value="F:NAD binding"/>
    <property type="evidence" value="ECO:0007669"/>
    <property type="project" value="InterPro"/>
</dbReference>
<dbReference type="RefSeq" id="WP_095509028.1">
    <property type="nucleotide sequence ID" value="NZ_MQWD01000001.1"/>
</dbReference>
<dbReference type="CDD" id="cd05347">
    <property type="entry name" value="Ga5DH-like_SDR_c"/>
    <property type="match status" value="1"/>
</dbReference>
<evidence type="ECO:0000256" key="2">
    <source>
        <dbReference type="ARBA" id="ARBA00023002"/>
    </source>
</evidence>
<evidence type="ECO:0000313" key="4">
    <source>
        <dbReference type="Proteomes" id="UP000216339"/>
    </source>
</evidence>
<dbReference type="AlphaFoldDB" id="A0A271IVX2"/>
<dbReference type="NCBIfam" id="TIGR01832">
    <property type="entry name" value="kduD"/>
    <property type="match status" value="1"/>
</dbReference>
<dbReference type="InterPro" id="IPR020904">
    <property type="entry name" value="Sc_DH/Rdtase_CS"/>
</dbReference>
<protein>
    <submittedName>
        <fullName evidence="3">2-deoxy-D-gluconate 3-dehydrogenase</fullName>
    </submittedName>
</protein>
<dbReference type="PANTHER" id="PTHR42760">
    <property type="entry name" value="SHORT-CHAIN DEHYDROGENASES/REDUCTASES FAMILY MEMBER"/>
    <property type="match status" value="1"/>
</dbReference>
<accession>A0A271IVX2</accession>
<dbReference type="PANTHER" id="PTHR42760:SF5">
    <property type="entry name" value="2-DEHYDRO-3-DEOXY-D-GLUCONATE 5-DEHYDROGENASE"/>
    <property type="match status" value="1"/>
</dbReference>
<dbReference type="SUPFAM" id="SSF51735">
    <property type="entry name" value="NAD(P)-binding Rossmann-fold domains"/>
    <property type="match status" value="1"/>
</dbReference>
<evidence type="ECO:0000256" key="1">
    <source>
        <dbReference type="ARBA" id="ARBA00006484"/>
    </source>
</evidence>
<keyword evidence="2" id="KW-0560">Oxidoreductase</keyword>
<dbReference type="InterPro" id="IPR011286">
    <property type="entry name" value="2-deoxy-D-gluc_3_DH"/>
</dbReference>
<dbReference type="PRINTS" id="PR00080">
    <property type="entry name" value="SDRFAMILY"/>
</dbReference>
<dbReference type="GO" id="GO:0008678">
    <property type="term" value="F:2-deoxy-D-gluconate 3-dehydrogenase activity"/>
    <property type="evidence" value="ECO:0007669"/>
    <property type="project" value="InterPro"/>
</dbReference>
<proteinExistence type="inferred from homology"/>
<dbReference type="Gene3D" id="3.40.50.720">
    <property type="entry name" value="NAD(P)-binding Rossmann-like Domain"/>
    <property type="match status" value="1"/>
</dbReference>
<organism evidence="3 4">
    <name type="scientific">Rubrivirga marina</name>
    <dbReference type="NCBI Taxonomy" id="1196024"/>
    <lineage>
        <taxon>Bacteria</taxon>
        <taxon>Pseudomonadati</taxon>
        <taxon>Rhodothermota</taxon>
        <taxon>Rhodothermia</taxon>
        <taxon>Rhodothermales</taxon>
        <taxon>Rubricoccaceae</taxon>
        <taxon>Rubrivirga</taxon>
    </lineage>
</organism>